<evidence type="ECO:0000313" key="1">
    <source>
        <dbReference type="EMBL" id="MDR7084716.1"/>
    </source>
</evidence>
<gene>
    <name evidence="1" type="ORF">J2X01_004032</name>
</gene>
<accession>A0ABU1UHV2</accession>
<dbReference type="InterPro" id="IPR014710">
    <property type="entry name" value="RmlC-like_jellyroll"/>
</dbReference>
<dbReference type="Gene3D" id="2.60.120.10">
    <property type="entry name" value="Jelly Rolls"/>
    <property type="match status" value="1"/>
</dbReference>
<sequence>MTITIAKSDAKQWETASTHRTPGISIKPLLKRGGHGESLEFNVVRFGGEDFWSPRHRHNFDQIRIGLEGETKYGKGVLKPRTIGYYPEGTWYGPLSVAEPSIQAILQLDGASRCGYVNYDILDAATEELKQEGTFSKGFYIPADGKEIDGFQASWERATGQQMIYPERRYAEPLYMNLDAFNWIDAGNGTATKNVGVFNEYGTSISMVKLAPGASAGIGSADRTAVAFVLSGEATSGEAALGTWGAALADHEIVSLTGVTESEIVVVTLPDFK</sequence>
<dbReference type="Proteomes" id="UP001252243">
    <property type="component" value="Unassembled WGS sequence"/>
</dbReference>
<keyword evidence="2" id="KW-1185">Reference proteome</keyword>
<proteinExistence type="predicted"/>
<name>A0ABU1UHV2_9MICC</name>
<organism evidence="1 2">
    <name type="scientific">Arthrobacter ginsengisoli</name>
    <dbReference type="NCBI Taxonomy" id="1356565"/>
    <lineage>
        <taxon>Bacteria</taxon>
        <taxon>Bacillati</taxon>
        <taxon>Actinomycetota</taxon>
        <taxon>Actinomycetes</taxon>
        <taxon>Micrococcales</taxon>
        <taxon>Micrococcaceae</taxon>
        <taxon>Arthrobacter</taxon>
    </lineage>
</organism>
<dbReference type="InterPro" id="IPR011051">
    <property type="entry name" value="RmlC_Cupin_sf"/>
</dbReference>
<reference evidence="1 2" key="1">
    <citation type="submission" date="2023-07" db="EMBL/GenBank/DDBJ databases">
        <title>Sorghum-associated microbial communities from plants grown in Nebraska, USA.</title>
        <authorList>
            <person name="Schachtman D."/>
        </authorList>
    </citation>
    <scope>NUCLEOTIDE SEQUENCE [LARGE SCALE GENOMIC DNA]</scope>
    <source>
        <strain evidence="1 2">BE167</strain>
    </source>
</reference>
<comment type="caution">
    <text evidence="1">The sequence shown here is derived from an EMBL/GenBank/DDBJ whole genome shotgun (WGS) entry which is preliminary data.</text>
</comment>
<dbReference type="EMBL" id="JAVDVQ010000029">
    <property type="protein sequence ID" value="MDR7084716.1"/>
    <property type="molecule type" value="Genomic_DNA"/>
</dbReference>
<dbReference type="RefSeq" id="WP_310061550.1">
    <property type="nucleotide sequence ID" value="NZ_JAVDVQ010000029.1"/>
</dbReference>
<evidence type="ECO:0000313" key="2">
    <source>
        <dbReference type="Proteomes" id="UP001252243"/>
    </source>
</evidence>
<dbReference type="SUPFAM" id="SSF51182">
    <property type="entry name" value="RmlC-like cupins"/>
    <property type="match status" value="2"/>
</dbReference>
<protein>
    <submittedName>
        <fullName evidence="1">Quercetin dioxygenase-like cupin family protein</fullName>
    </submittedName>
</protein>